<dbReference type="AlphaFoldDB" id="A0A5J4V6F5"/>
<dbReference type="InterPro" id="IPR011009">
    <property type="entry name" value="Kinase-like_dom_sf"/>
</dbReference>
<evidence type="ECO:0000259" key="4">
    <source>
        <dbReference type="PROSITE" id="PS50011"/>
    </source>
</evidence>
<dbReference type="InterPro" id="IPR000719">
    <property type="entry name" value="Prot_kinase_dom"/>
</dbReference>
<reference evidence="5 6" key="1">
    <citation type="submission" date="2019-03" db="EMBL/GenBank/DDBJ databases">
        <title>Single cell metagenomics reveals metabolic interactions within the superorganism composed of flagellate Streblomastix strix and complex community of Bacteroidetes bacteria on its surface.</title>
        <authorList>
            <person name="Treitli S.C."/>
            <person name="Kolisko M."/>
            <person name="Husnik F."/>
            <person name="Keeling P."/>
            <person name="Hampl V."/>
        </authorList>
    </citation>
    <scope>NUCLEOTIDE SEQUENCE [LARGE SCALE GENOMIC DNA]</scope>
    <source>
        <strain evidence="5">ST1C</strain>
    </source>
</reference>
<feature type="compositionally biased region" description="Basic and acidic residues" evidence="3">
    <location>
        <begin position="320"/>
        <end position="337"/>
    </location>
</feature>
<dbReference type="PROSITE" id="PS00108">
    <property type="entry name" value="PROTEIN_KINASE_ST"/>
    <property type="match status" value="1"/>
</dbReference>
<feature type="region of interest" description="Disordered" evidence="3">
    <location>
        <begin position="287"/>
        <end position="416"/>
    </location>
</feature>
<dbReference type="InterPro" id="IPR050117">
    <property type="entry name" value="MAPK"/>
</dbReference>
<feature type="compositionally biased region" description="Polar residues" evidence="3">
    <location>
        <begin position="297"/>
        <end position="316"/>
    </location>
</feature>
<dbReference type="SUPFAM" id="SSF56112">
    <property type="entry name" value="Protein kinase-like (PK-like)"/>
    <property type="match status" value="1"/>
</dbReference>
<dbReference type="SMART" id="SM00220">
    <property type="entry name" value="S_TKc"/>
    <property type="match status" value="1"/>
</dbReference>
<dbReference type="PANTHER" id="PTHR24055">
    <property type="entry name" value="MITOGEN-ACTIVATED PROTEIN KINASE"/>
    <property type="match status" value="1"/>
</dbReference>
<dbReference type="OrthoDB" id="192887at2759"/>
<keyword evidence="2" id="KW-0067">ATP-binding</keyword>
<evidence type="ECO:0000256" key="2">
    <source>
        <dbReference type="ARBA" id="ARBA00022840"/>
    </source>
</evidence>
<evidence type="ECO:0000256" key="3">
    <source>
        <dbReference type="SAM" id="MobiDB-lite"/>
    </source>
</evidence>
<gene>
    <name evidence="5" type="ORF">EZS28_026266</name>
</gene>
<keyword evidence="1" id="KW-0547">Nucleotide-binding</keyword>
<protein>
    <submittedName>
        <fullName evidence="5">Putative Mitogen-activated protein kinase 15</fullName>
    </submittedName>
</protein>
<dbReference type="EMBL" id="SNRW01009302">
    <property type="protein sequence ID" value="KAA6378207.1"/>
    <property type="molecule type" value="Genomic_DNA"/>
</dbReference>
<feature type="compositionally biased region" description="Polar residues" evidence="3">
    <location>
        <begin position="338"/>
        <end position="360"/>
    </location>
</feature>
<dbReference type="GO" id="GO:0004672">
    <property type="term" value="F:protein kinase activity"/>
    <property type="evidence" value="ECO:0007669"/>
    <property type="project" value="InterPro"/>
</dbReference>
<evidence type="ECO:0000256" key="1">
    <source>
        <dbReference type="ARBA" id="ARBA00022741"/>
    </source>
</evidence>
<dbReference type="InterPro" id="IPR008271">
    <property type="entry name" value="Ser/Thr_kinase_AS"/>
</dbReference>
<name>A0A5J4V6F5_9EUKA</name>
<dbReference type="FunFam" id="1.10.510.10:FF:000238">
    <property type="entry name" value="Mitogen-activated protein kinase"/>
    <property type="match status" value="1"/>
</dbReference>
<feature type="domain" description="Protein kinase" evidence="4">
    <location>
        <begin position="1"/>
        <end position="245"/>
    </location>
</feature>
<evidence type="ECO:0000313" key="5">
    <source>
        <dbReference type="EMBL" id="KAA6378207.1"/>
    </source>
</evidence>
<feature type="compositionally biased region" description="Polar residues" evidence="3">
    <location>
        <begin position="371"/>
        <end position="384"/>
    </location>
</feature>
<dbReference type="Gene3D" id="3.30.200.20">
    <property type="entry name" value="Phosphorylase Kinase, domain 1"/>
    <property type="match status" value="1"/>
</dbReference>
<accession>A0A5J4V6F5</accession>
<dbReference type="Pfam" id="PF00069">
    <property type="entry name" value="Pkinase"/>
    <property type="match status" value="1"/>
</dbReference>
<dbReference type="Proteomes" id="UP000324800">
    <property type="component" value="Unassembled WGS sequence"/>
</dbReference>
<dbReference type="GO" id="GO:0005524">
    <property type="term" value="F:ATP binding"/>
    <property type="evidence" value="ECO:0007669"/>
    <property type="project" value="UniProtKB-KW"/>
</dbReference>
<organism evidence="5 6">
    <name type="scientific">Streblomastix strix</name>
    <dbReference type="NCBI Taxonomy" id="222440"/>
    <lineage>
        <taxon>Eukaryota</taxon>
        <taxon>Metamonada</taxon>
        <taxon>Preaxostyla</taxon>
        <taxon>Oxymonadida</taxon>
        <taxon>Streblomastigidae</taxon>
        <taxon>Streblomastix</taxon>
    </lineage>
</organism>
<dbReference type="PROSITE" id="PS50011">
    <property type="entry name" value="PROTEIN_KINASE_DOM"/>
    <property type="match status" value="1"/>
</dbReference>
<proteinExistence type="predicted"/>
<comment type="caution">
    <text evidence="5">The sequence shown here is derived from an EMBL/GenBank/DDBJ whole genome shotgun (WGS) entry which is preliminary data.</text>
</comment>
<keyword evidence="5" id="KW-0418">Kinase</keyword>
<sequence>MFLSELGRHENIVHLTNVIKSDNIKDIYLVFEYSETDLHVVIRSNILEPIHKQFIMYQSFKALKYMHSAGLLHRDLKPSNIFLNSECVIKVGDFGLARLMGTKEGMGQQNTLLTDYVATRWYRAPEILLGSQKYTKGVDMWSMGCILGEMLGGKPMFPGSSTSNQLQKVLEVTGYPSPEDIDSLQSPYAKNMLESVQSTVSGTAKSLGDLYPGSPADALDMLSQLLQFNPNKRPTAEQALEHPFLAQFHNIEEEPVCEKKIVIGLDDNVKMSINTYRDTLYKFIRQQREKSRHRHGSGSQISPSTSQTNIAASAQPQPGGEKEKERTRDGAGKDDPNAQHQGGTHHQPKQGVSQSIQPNAEIQKPAPGPANVTSPPNAQGQSKQIVKPANPNQQQGQQGQVKRTAPAQPAKPDGQK</sequence>
<keyword evidence="5" id="KW-0808">Transferase</keyword>
<evidence type="ECO:0000313" key="6">
    <source>
        <dbReference type="Proteomes" id="UP000324800"/>
    </source>
</evidence>
<dbReference type="Gene3D" id="1.10.510.10">
    <property type="entry name" value="Transferase(Phosphotransferase) domain 1"/>
    <property type="match status" value="1"/>
</dbReference>